<dbReference type="PANTHER" id="PTHR35580:SF1">
    <property type="entry name" value="PHYTASE-LIKE DOMAIN-CONTAINING PROTEIN"/>
    <property type="match status" value="1"/>
</dbReference>
<reference evidence="5" key="1">
    <citation type="journal article" date="2019" name="Int. J. Syst. Evol. Microbiol.">
        <title>The Global Catalogue of Microorganisms (GCM) 10K type strain sequencing project: providing services to taxonomists for standard genome sequencing and annotation.</title>
        <authorList>
            <consortium name="The Broad Institute Genomics Platform"/>
            <consortium name="The Broad Institute Genome Sequencing Center for Infectious Disease"/>
            <person name="Wu L."/>
            <person name="Ma J."/>
        </authorList>
    </citation>
    <scope>NUCLEOTIDE SEQUENCE [LARGE SCALE GENOMIC DNA]</scope>
    <source>
        <strain evidence="5">CCUG 50349</strain>
    </source>
</reference>
<dbReference type="NCBIfam" id="TIGR04183">
    <property type="entry name" value="Por_Secre_tail"/>
    <property type="match status" value="1"/>
</dbReference>
<protein>
    <submittedName>
        <fullName evidence="4">T9SS type A sorting domain-containing protein</fullName>
    </submittedName>
</protein>
<sequence>MKKIILSVLLFSISLLSFAQQYFGTNTFGNTNIETNYDVAKDSQGNVYSVGFYSGTLTVGTTTVTYKGGNADGYLAKHDANGNPLWVKSFGGAADDVALAVTVDNADNILITGYFQGAGSNSFDADPGPNVYPLSQLAPILSRDCFIVKLDSNGDFIWAKQVSNPAGGAANEDSKDITVDSSNNIYVVGGFNYADFDPGAGQQTILATGGGNNQDGFVLKLDSNGDYVWVKTFNSSSAVVIESIDIDTADNLLIAGRYQGIVDLDPSTTVTANSSTSNGSFDNFLVKLDATGNYVWGKVFGGSGFDNPTFVETTGTDVYIGGSLVGNQDLDPSTGTNMYTVLGSSDGYISKFDSSGNYVSSYVVGGSTTTENEEMYRMIVGPNGNLFVTGTFLDTADFDFGTTTVNTTSNGGLDVYILELTPSMQYVNHITVGGTGREIFPKIVFNADNSLLFSGSFISSTVDFNPYSGIDTINNSATNTYDVFVSRFEWANIALPTNSFHQNAVGIYPNPVKDIVNISNNESFTSYKIYNTLGQIVKQGSLNGETIDLSTISNGIYSLQLSGNNINQTKKIIKE</sequence>
<dbReference type="Proteomes" id="UP001595885">
    <property type="component" value="Unassembled WGS sequence"/>
</dbReference>
<dbReference type="RefSeq" id="WP_379737573.1">
    <property type="nucleotide sequence ID" value="NZ_JBHSGW010000001.1"/>
</dbReference>
<dbReference type="Pfam" id="PF18962">
    <property type="entry name" value="Por_Secre_tail"/>
    <property type="match status" value="1"/>
</dbReference>
<comment type="caution">
    <text evidence="4">The sequence shown here is derived from an EMBL/GenBank/DDBJ whole genome shotgun (WGS) entry which is preliminary data.</text>
</comment>
<evidence type="ECO:0000256" key="2">
    <source>
        <dbReference type="SAM" id="SignalP"/>
    </source>
</evidence>
<feature type="signal peptide" evidence="2">
    <location>
        <begin position="1"/>
        <end position="19"/>
    </location>
</feature>
<dbReference type="EMBL" id="JBHSGW010000001">
    <property type="protein sequence ID" value="MFC4738568.1"/>
    <property type="molecule type" value="Genomic_DNA"/>
</dbReference>
<proteinExistence type="predicted"/>
<dbReference type="PANTHER" id="PTHR35580">
    <property type="entry name" value="CELL SURFACE GLYCOPROTEIN (S-LAYER PROTEIN)-LIKE PROTEIN"/>
    <property type="match status" value="1"/>
</dbReference>
<evidence type="ECO:0000256" key="1">
    <source>
        <dbReference type="ARBA" id="ARBA00022729"/>
    </source>
</evidence>
<dbReference type="InterPro" id="IPR026444">
    <property type="entry name" value="Secre_tail"/>
</dbReference>
<evidence type="ECO:0000313" key="5">
    <source>
        <dbReference type="Proteomes" id="UP001595885"/>
    </source>
</evidence>
<organism evidence="4 5">
    <name type="scientific">Flavobacterium ponti</name>
    <dbReference type="NCBI Taxonomy" id="665133"/>
    <lineage>
        <taxon>Bacteria</taxon>
        <taxon>Pseudomonadati</taxon>
        <taxon>Bacteroidota</taxon>
        <taxon>Flavobacteriia</taxon>
        <taxon>Flavobacteriales</taxon>
        <taxon>Flavobacteriaceae</taxon>
        <taxon>Flavobacterium</taxon>
    </lineage>
</organism>
<feature type="domain" description="Secretion system C-terminal sorting" evidence="3">
    <location>
        <begin position="507"/>
        <end position="573"/>
    </location>
</feature>
<dbReference type="SUPFAM" id="SSF50998">
    <property type="entry name" value="Quinoprotein alcohol dehydrogenase-like"/>
    <property type="match status" value="1"/>
</dbReference>
<evidence type="ECO:0000313" key="4">
    <source>
        <dbReference type="EMBL" id="MFC4738568.1"/>
    </source>
</evidence>
<accession>A0ABV9NYY5</accession>
<name>A0ABV9NYY5_9FLAO</name>
<feature type="chain" id="PRO_5046634995" evidence="2">
    <location>
        <begin position="20"/>
        <end position="575"/>
    </location>
</feature>
<dbReference type="InterPro" id="IPR052918">
    <property type="entry name" value="Motility_Chemotaxis_Reg"/>
</dbReference>
<keyword evidence="5" id="KW-1185">Reference proteome</keyword>
<dbReference type="InterPro" id="IPR011047">
    <property type="entry name" value="Quinoprotein_ADH-like_sf"/>
</dbReference>
<gene>
    <name evidence="4" type="ORF">ACFO3U_01020</name>
</gene>
<keyword evidence="1 2" id="KW-0732">Signal</keyword>
<evidence type="ECO:0000259" key="3">
    <source>
        <dbReference type="Pfam" id="PF18962"/>
    </source>
</evidence>